<dbReference type="Pfam" id="PF02129">
    <property type="entry name" value="Peptidase_S15"/>
    <property type="match status" value="1"/>
</dbReference>
<dbReference type="SUPFAM" id="SSF53474">
    <property type="entry name" value="alpha/beta-Hydrolases"/>
    <property type="match status" value="1"/>
</dbReference>
<evidence type="ECO:0000313" key="4">
    <source>
        <dbReference type="Proteomes" id="UP001597296"/>
    </source>
</evidence>
<dbReference type="Gene3D" id="3.40.50.1820">
    <property type="entry name" value="alpha/beta hydrolase"/>
    <property type="match status" value="1"/>
</dbReference>
<keyword evidence="4" id="KW-1185">Reference proteome</keyword>
<dbReference type="InterPro" id="IPR000383">
    <property type="entry name" value="Xaa-Pro-like_dom"/>
</dbReference>
<reference evidence="4" key="1">
    <citation type="journal article" date="2019" name="Int. J. Syst. Evol. Microbiol.">
        <title>The Global Catalogue of Microorganisms (GCM) 10K type strain sequencing project: providing services to taxonomists for standard genome sequencing and annotation.</title>
        <authorList>
            <consortium name="The Broad Institute Genomics Platform"/>
            <consortium name="The Broad Institute Genome Sequencing Center for Infectious Disease"/>
            <person name="Wu L."/>
            <person name="Ma J."/>
        </authorList>
    </citation>
    <scope>NUCLEOTIDE SEQUENCE [LARGE SCALE GENOMIC DNA]</scope>
    <source>
        <strain evidence="4">KCTC 15012</strain>
    </source>
</reference>
<dbReference type="PANTHER" id="PTHR22946">
    <property type="entry name" value="DIENELACTONE HYDROLASE DOMAIN-CONTAINING PROTEIN-RELATED"/>
    <property type="match status" value="1"/>
</dbReference>
<sequence length="311" mass="33186">MTDPIPFTRADITAEIEGIRLAGWLYRPTLPGPRPAIVMSHGYACVKEQGLDRFAACFAAAGFAVLAYDHRNFGQSGGSPRGEIDPHRQIEDLRGMVTWIGMQDGIDPTRIGLWGSSYSGGHVLALAAIDRRVGCVVAQVPTISGGESFRRRVAPGAMAGLRAAFAADRAARLRGEAPARRRVIPENGEPGLYADAEAVAFWGAAAALSDGRWENSVTLRSVELAGEYEPAARIERIGPTPLLMVVADADTVTPTDLALAAFRDAVEPKRLCLIRGGHFDPYQRRFAEAAGAARAWFLAHLGEPAADATGA</sequence>
<gene>
    <name evidence="3" type="ORF">ACFSNB_08470</name>
</gene>
<protein>
    <submittedName>
        <fullName evidence="3">Alpha/beta hydrolase</fullName>
    </submittedName>
</protein>
<proteinExistence type="predicted"/>
<accession>A0ABW5CCX8</accession>
<dbReference type="PANTHER" id="PTHR22946:SF9">
    <property type="entry name" value="POLYKETIDE TRANSFERASE AF380"/>
    <property type="match status" value="1"/>
</dbReference>
<dbReference type="Proteomes" id="UP001597296">
    <property type="component" value="Unassembled WGS sequence"/>
</dbReference>
<dbReference type="RefSeq" id="WP_377315736.1">
    <property type="nucleotide sequence ID" value="NZ_JBHUIY010000013.1"/>
</dbReference>
<name>A0ABW5CCX8_9PROT</name>
<evidence type="ECO:0000259" key="2">
    <source>
        <dbReference type="Pfam" id="PF02129"/>
    </source>
</evidence>
<feature type="domain" description="Xaa-Pro dipeptidyl-peptidase-like" evidence="2">
    <location>
        <begin position="18"/>
        <end position="163"/>
    </location>
</feature>
<dbReference type="InterPro" id="IPR029058">
    <property type="entry name" value="AB_hydrolase_fold"/>
</dbReference>
<keyword evidence="1 3" id="KW-0378">Hydrolase</keyword>
<dbReference type="GO" id="GO:0016787">
    <property type="term" value="F:hydrolase activity"/>
    <property type="evidence" value="ECO:0007669"/>
    <property type="project" value="UniProtKB-KW"/>
</dbReference>
<evidence type="ECO:0000256" key="1">
    <source>
        <dbReference type="ARBA" id="ARBA00022801"/>
    </source>
</evidence>
<evidence type="ECO:0000313" key="3">
    <source>
        <dbReference type="EMBL" id="MFD2233837.1"/>
    </source>
</evidence>
<organism evidence="3 4">
    <name type="scientific">Phaeospirillum tilakii</name>
    <dbReference type="NCBI Taxonomy" id="741673"/>
    <lineage>
        <taxon>Bacteria</taxon>
        <taxon>Pseudomonadati</taxon>
        <taxon>Pseudomonadota</taxon>
        <taxon>Alphaproteobacteria</taxon>
        <taxon>Rhodospirillales</taxon>
        <taxon>Rhodospirillaceae</taxon>
        <taxon>Phaeospirillum</taxon>
    </lineage>
</organism>
<dbReference type="Gene3D" id="1.10.10.800">
    <property type="match status" value="1"/>
</dbReference>
<comment type="caution">
    <text evidence="3">The sequence shown here is derived from an EMBL/GenBank/DDBJ whole genome shotgun (WGS) entry which is preliminary data.</text>
</comment>
<dbReference type="EMBL" id="JBHUIY010000013">
    <property type="protein sequence ID" value="MFD2233837.1"/>
    <property type="molecule type" value="Genomic_DNA"/>
</dbReference>
<dbReference type="InterPro" id="IPR050261">
    <property type="entry name" value="FrsA_esterase"/>
</dbReference>